<evidence type="ECO:0000256" key="5">
    <source>
        <dbReference type="SAM" id="Coils"/>
    </source>
</evidence>
<evidence type="ECO:0000313" key="8">
    <source>
        <dbReference type="Proteomes" id="UP001244341"/>
    </source>
</evidence>
<protein>
    <recommendedName>
        <fullName evidence="6">SUN domain-containing protein</fullName>
    </recommendedName>
</protein>
<keyword evidence="4" id="KW-0472">Membrane</keyword>
<evidence type="ECO:0000256" key="2">
    <source>
        <dbReference type="ARBA" id="ARBA00022692"/>
    </source>
</evidence>
<accession>A0ABY8TP29</accession>
<evidence type="ECO:0000256" key="4">
    <source>
        <dbReference type="ARBA" id="ARBA00023136"/>
    </source>
</evidence>
<keyword evidence="8" id="KW-1185">Reference proteome</keyword>
<dbReference type="InterPro" id="IPR008979">
    <property type="entry name" value="Galactose-bd-like_sf"/>
</dbReference>
<keyword evidence="2" id="KW-0812">Transmembrane</keyword>
<comment type="subcellular location">
    <subcellularLocation>
        <location evidence="1">Endomembrane system</location>
    </subcellularLocation>
</comment>
<evidence type="ECO:0000256" key="1">
    <source>
        <dbReference type="ARBA" id="ARBA00004308"/>
    </source>
</evidence>
<reference evidence="7 8" key="1">
    <citation type="submission" date="2023-05" db="EMBL/GenBank/DDBJ databases">
        <title>A 100% complete, gapless, phased diploid assembly of the Scenedesmus obliquus UTEX 3031 genome.</title>
        <authorList>
            <person name="Biondi T.C."/>
            <person name="Hanschen E.R."/>
            <person name="Kwon T."/>
            <person name="Eng W."/>
            <person name="Kruse C.P.S."/>
            <person name="Koehler S.I."/>
            <person name="Kunde Y."/>
            <person name="Gleasner C.D."/>
            <person name="You Mak K.T."/>
            <person name="Polle J."/>
            <person name="Hovde B.T."/>
            <person name="Starkenburg S.R."/>
        </authorList>
    </citation>
    <scope>NUCLEOTIDE SEQUENCE [LARGE SCALE GENOMIC DNA]</scope>
    <source>
        <strain evidence="7 8">DOE0152z</strain>
    </source>
</reference>
<feature type="domain" description="SUN" evidence="6">
    <location>
        <begin position="24"/>
        <end position="191"/>
    </location>
</feature>
<dbReference type="Gene3D" id="2.60.120.260">
    <property type="entry name" value="Galactose-binding domain-like"/>
    <property type="match status" value="1"/>
</dbReference>
<dbReference type="PROSITE" id="PS51469">
    <property type="entry name" value="SUN"/>
    <property type="match status" value="1"/>
</dbReference>
<sequence length="259" mass="29067">MLLTLEFLEPAACRRWQWRIGPCSQSVSLRTLAVAQVRRLLNLADLSDGASVLAANPEAKRPERAIDKDIDSFMKNDCVAHKWMIIELSQLGTVETVKLTMKELYSSRVHTFRVFGRSSHPRKDGPDLTASLASESWQLLGSFTAENRRGTQAFSLPQRSRVRYLLLTFDTHYGSEAMCAMNWIEVLGVSAAQELEEALALQELEAEGEEHEQQQQLFAAQQLEQQQLLTPAAQQQLPTPQPQQDAEQRCMAAAVSAAW</sequence>
<dbReference type="InterPro" id="IPR012919">
    <property type="entry name" value="SUN_dom"/>
</dbReference>
<evidence type="ECO:0000256" key="3">
    <source>
        <dbReference type="ARBA" id="ARBA00022989"/>
    </source>
</evidence>
<feature type="coiled-coil region" evidence="5">
    <location>
        <begin position="192"/>
        <end position="221"/>
    </location>
</feature>
<dbReference type="EMBL" id="CP126209">
    <property type="protein sequence ID" value="WIA10730.1"/>
    <property type="molecule type" value="Genomic_DNA"/>
</dbReference>
<evidence type="ECO:0000313" key="7">
    <source>
        <dbReference type="EMBL" id="WIA10730.1"/>
    </source>
</evidence>
<dbReference type="PANTHER" id="PTHR12953:SF0">
    <property type="entry name" value="SUN DOMAIN-CONTAINING OSSIFICATION FACTOR"/>
    <property type="match status" value="1"/>
</dbReference>
<dbReference type="PANTHER" id="PTHR12953">
    <property type="entry name" value="MEMBRANE PROTEIN CH1 RELATED"/>
    <property type="match status" value="1"/>
</dbReference>
<keyword evidence="5" id="KW-0175">Coiled coil</keyword>
<keyword evidence="3" id="KW-1133">Transmembrane helix</keyword>
<dbReference type="InterPro" id="IPR045120">
    <property type="entry name" value="Suco/Slp1-like"/>
</dbReference>
<dbReference type="Proteomes" id="UP001244341">
    <property type="component" value="Chromosome 2b"/>
</dbReference>
<organism evidence="7 8">
    <name type="scientific">Tetradesmus obliquus</name>
    <name type="common">Green alga</name>
    <name type="synonym">Acutodesmus obliquus</name>
    <dbReference type="NCBI Taxonomy" id="3088"/>
    <lineage>
        <taxon>Eukaryota</taxon>
        <taxon>Viridiplantae</taxon>
        <taxon>Chlorophyta</taxon>
        <taxon>core chlorophytes</taxon>
        <taxon>Chlorophyceae</taxon>
        <taxon>CS clade</taxon>
        <taxon>Sphaeropleales</taxon>
        <taxon>Scenedesmaceae</taxon>
        <taxon>Tetradesmus</taxon>
    </lineage>
</organism>
<proteinExistence type="predicted"/>
<evidence type="ECO:0000259" key="6">
    <source>
        <dbReference type="PROSITE" id="PS51469"/>
    </source>
</evidence>
<name>A0ABY8TP29_TETOB</name>
<dbReference type="Pfam" id="PF07738">
    <property type="entry name" value="Sad1_UNC"/>
    <property type="match status" value="1"/>
</dbReference>
<dbReference type="SUPFAM" id="SSF49785">
    <property type="entry name" value="Galactose-binding domain-like"/>
    <property type="match status" value="1"/>
</dbReference>
<gene>
    <name evidence="7" type="ORF">OEZ85_010903</name>
</gene>